<evidence type="ECO:0000313" key="9">
    <source>
        <dbReference type="EMBL" id="MCC0178995.1"/>
    </source>
</evidence>
<protein>
    <submittedName>
        <fullName evidence="9">Ferric reductase-like transmembrane domain-containing protein</fullName>
    </submittedName>
</protein>
<comment type="subcellular location">
    <subcellularLocation>
        <location evidence="1">Membrane</location>
        <topology evidence="1">Multi-pass membrane protein</topology>
    </subcellularLocation>
</comment>
<dbReference type="InterPro" id="IPR013130">
    <property type="entry name" value="Fe3_Rdtase_TM_dom"/>
</dbReference>
<dbReference type="GO" id="GO:0005886">
    <property type="term" value="C:plasma membrane"/>
    <property type="evidence" value="ECO:0007669"/>
    <property type="project" value="TreeGrafter"/>
</dbReference>
<dbReference type="InterPro" id="IPR022837">
    <property type="entry name" value="MsrQ-like"/>
</dbReference>
<keyword evidence="10" id="KW-1185">Reference proteome</keyword>
<proteinExistence type="predicted"/>
<dbReference type="GO" id="GO:0020037">
    <property type="term" value="F:heme binding"/>
    <property type="evidence" value="ECO:0007669"/>
    <property type="project" value="TreeGrafter"/>
</dbReference>
<dbReference type="PANTHER" id="PTHR36964">
    <property type="entry name" value="PROTEIN-METHIONINE-SULFOXIDE REDUCTASE HEME-BINDING SUBUNIT MSRQ"/>
    <property type="match status" value="1"/>
</dbReference>
<feature type="transmembrane region" description="Helical" evidence="7">
    <location>
        <begin position="78"/>
        <end position="96"/>
    </location>
</feature>
<dbReference type="AlphaFoldDB" id="A0A964BT49"/>
<evidence type="ECO:0000256" key="2">
    <source>
        <dbReference type="ARBA" id="ARBA00022448"/>
    </source>
</evidence>
<organism evidence="9 10">
    <name type="scientific">Waterburya agarophytonicola KI4</name>
    <dbReference type="NCBI Taxonomy" id="2874699"/>
    <lineage>
        <taxon>Bacteria</taxon>
        <taxon>Bacillati</taxon>
        <taxon>Cyanobacteriota</taxon>
        <taxon>Cyanophyceae</taxon>
        <taxon>Pleurocapsales</taxon>
        <taxon>Hyellaceae</taxon>
        <taxon>Waterburya</taxon>
        <taxon>Waterburya agarophytonicola</taxon>
    </lineage>
</organism>
<evidence type="ECO:0000256" key="1">
    <source>
        <dbReference type="ARBA" id="ARBA00004141"/>
    </source>
</evidence>
<dbReference type="EMBL" id="JADWDC010000062">
    <property type="protein sequence ID" value="MCC0178995.1"/>
    <property type="molecule type" value="Genomic_DNA"/>
</dbReference>
<dbReference type="PANTHER" id="PTHR36964:SF1">
    <property type="entry name" value="PROTEIN-METHIONINE-SULFOXIDE REDUCTASE HEME-BINDING SUBUNIT MSRQ"/>
    <property type="match status" value="1"/>
</dbReference>
<keyword evidence="2" id="KW-0813">Transport</keyword>
<comment type="caution">
    <text evidence="9">The sequence shown here is derived from an EMBL/GenBank/DDBJ whole genome shotgun (WGS) entry which is preliminary data.</text>
</comment>
<dbReference type="RefSeq" id="WP_229642099.1">
    <property type="nucleotide sequence ID" value="NZ_JADWDC010000062.1"/>
</dbReference>
<evidence type="ECO:0000313" key="10">
    <source>
        <dbReference type="Proteomes" id="UP000729733"/>
    </source>
</evidence>
<dbReference type="GO" id="GO:0016679">
    <property type="term" value="F:oxidoreductase activity, acting on diphenols and related substances as donors"/>
    <property type="evidence" value="ECO:0007669"/>
    <property type="project" value="TreeGrafter"/>
</dbReference>
<feature type="transmembrane region" description="Helical" evidence="7">
    <location>
        <begin position="150"/>
        <end position="171"/>
    </location>
</feature>
<keyword evidence="3 7" id="KW-0812">Transmembrane</keyword>
<feature type="transmembrane region" description="Helical" evidence="7">
    <location>
        <begin position="183"/>
        <end position="202"/>
    </location>
</feature>
<dbReference type="Proteomes" id="UP000729733">
    <property type="component" value="Unassembled WGS sequence"/>
</dbReference>
<keyword evidence="6 7" id="KW-0472">Membrane</keyword>
<evidence type="ECO:0000256" key="6">
    <source>
        <dbReference type="ARBA" id="ARBA00023136"/>
    </source>
</evidence>
<feature type="transmembrane region" description="Helical" evidence="7">
    <location>
        <begin position="51"/>
        <end position="71"/>
    </location>
</feature>
<dbReference type="GO" id="GO:0010181">
    <property type="term" value="F:FMN binding"/>
    <property type="evidence" value="ECO:0007669"/>
    <property type="project" value="TreeGrafter"/>
</dbReference>
<gene>
    <name evidence="9" type="ORF">I4641_18670</name>
</gene>
<evidence type="ECO:0000259" key="8">
    <source>
        <dbReference type="Pfam" id="PF01794"/>
    </source>
</evidence>
<evidence type="ECO:0000256" key="5">
    <source>
        <dbReference type="ARBA" id="ARBA00023004"/>
    </source>
</evidence>
<sequence length="214" mass="24496">MKTKSKVLQQNQKAQQKLKKPLFPYGDWIAIVLGVIILSKTDGMGHHLGHAGIFFLMLALIARPISFWWNIPLKYRRTIGIFAFAATLAHAIYAFFHVLNGNVATISEMISRHQWGIWAGIIALATMTPAAITSFPFLQRKLGKRWRQIHLLTVPALALAALHTILIGPHYMAELQLELEDSLRTYGIVILTILVFLMRRRMFWSILRLRKMIK</sequence>
<keyword evidence="4 7" id="KW-1133">Transmembrane helix</keyword>
<feature type="domain" description="Ferric oxidoreductase" evidence="8">
    <location>
        <begin position="55"/>
        <end position="160"/>
    </location>
</feature>
<dbReference type="Pfam" id="PF01794">
    <property type="entry name" value="Ferric_reduct"/>
    <property type="match status" value="1"/>
</dbReference>
<evidence type="ECO:0000256" key="4">
    <source>
        <dbReference type="ARBA" id="ARBA00022989"/>
    </source>
</evidence>
<evidence type="ECO:0000256" key="7">
    <source>
        <dbReference type="SAM" id="Phobius"/>
    </source>
</evidence>
<reference evidence="9" key="1">
    <citation type="journal article" date="2021" name="Antonie Van Leeuwenhoek">
        <title>Draft genome and description of Waterburya agarophytonicola gen. nov. sp. nov. (Pleurocapsales, Cyanobacteria): a seaweed symbiont.</title>
        <authorList>
            <person name="Bonthond G."/>
            <person name="Shalygin S."/>
            <person name="Bayer T."/>
            <person name="Weinberger F."/>
        </authorList>
    </citation>
    <scope>NUCLEOTIDE SEQUENCE</scope>
    <source>
        <strain evidence="9">KI4</strain>
    </source>
</reference>
<feature type="transmembrane region" description="Helical" evidence="7">
    <location>
        <begin position="21"/>
        <end position="39"/>
    </location>
</feature>
<name>A0A964BT49_9CYAN</name>
<evidence type="ECO:0000256" key="3">
    <source>
        <dbReference type="ARBA" id="ARBA00022692"/>
    </source>
</evidence>
<accession>A0A964BT49</accession>
<keyword evidence="5" id="KW-0408">Iron</keyword>
<feature type="transmembrane region" description="Helical" evidence="7">
    <location>
        <begin position="116"/>
        <end position="138"/>
    </location>
</feature>